<organism evidence="7 8">
    <name type="scientific">Allosphingosinicella humi</name>
    <dbReference type="NCBI Taxonomy" id="2068657"/>
    <lineage>
        <taxon>Bacteria</taxon>
        <taxon>Pseudomonadati</taxon>
        <taxon>Pseudomonadota</taxon>
        <taxon>Alphaproteobacteria</taxon>
        <taxon>Sphingomonadales</taxon>
        <taxon>Sphingomonadaceae</taxon>
        <taxon>Allosphingosinicella</taxon>
    </lineage>
</organism>
<keyword evidence="3 5" id="KW-1133">Transmembrane helix</keyword>
<evidence type="ECO:0000313" key="8">
    <source>
        <dbReference type="Proteomes" id="UP000245916"/>
    </source>
</evidence>
<proteinExistence type="predicted"/>
<evidence type="ECO:0000259" key="6">
    <source>
        <dbReference type="Pfam" id="PF04357"/>
    </source>
</evidence>
<evidence type="ECO:0000256" key="3">
    <source>
        <dbReference type="ARBA" id="ARBA00022989"/>
    </source>
</evidence>
<keyword evidence="2 5" id="KW-0812">Transmembrane</keyword>
<dbReference type="PANTHER" id="PTHR36985">
    <property type="entry name" value="TRANSLOCATION AND ASSEMBLY MODULE SUBUNIT TAMB"/>
    <property type="match status" value="1"/>
</dbReference>
<sequence length="1404" mass="148356">MAEEADMAAEEASPRRLPWRTAAKWVGIVLAGLLLLIALALVGINTDPGRRMLVDQINKLETASGLDIDIGRIEGSIYGELTIHDLTLRDPRGTFFIAPIVELDWSPFAYLRNHIDIQSLTVPEARLMRLPELRPGDPNAPLLPDIDIDIDRLKVGRLLIDPAVTGQRHLVTLAGNAHIADGRAQITANAETLRAPGMAGGDRLVLRLDAVPEANRFDIEARLQARAGGFVAGLTGFDRPLAVMIDGRGDWENWSGRARATLGGEALANLAIIGRNGTFQIDGPTRPGLVLAEGPLHRLVSPLVQVNLVTSLSERRADTRLRLRSSALAVAAEGLVDLGESRLQGLRVAARLLRPGAIAPNLSGRDVQLAMVLNGPFATPVVAYDLRAAALGFDETVVQGLRARGRARVDTDRITIPVSATVQRITGLNEAVGGLLTNVRLEGTLNIAGTRILSDDLRIGSDRINATAIIVADLAKGEYRAGLQGRVNNYLIEGIGLLDIDSDLDVVSRGEGFGITGRVAIRTRRIDNASARDFLGGQAIVTAAIDMDEQGTVRINDIRLNSPNLRITSGRGVYRPSGAIDFSLAGVSTAYGPLAVEISGTIDQPNIRLRARSPGFGIGLANVEADVRSTPQGYRITARGDSDYGPFTADITILSRAGPLTVEVHRLTIAGITLTGRVVQTSAGPFAGTLALSGSGLDGTVRLAAAGQYQRADISARANGAQIPGETPILVQRGIIEATAILYPNAPSIVGDVQLAGVRRGEMAIETARARINYRDGRGQAQLVANGSTGVPWRVGANVALAPDHVRAAAKGTINRVDFRFAQPADVRKVGNDWVLAPTTIVFPQGGIRLAGRFGDGLVIQSRMNDLDLSLVNAFVPDLGLGGRMTGSLDFSQPSGASFPRADARLRIDDFTRTGVATLSEAVDIAFAGQLRPEGGSAGAVFRRNGGIIGRAQARLQPLAPGAGSWMTRLLASPLSGGVRYNGPADVLWSLTGIADQQLSGPIGIAADFSGRVQDPQFNGVVHANNLTLVDETYGTRITNMALHGRFTGSRFEISELSGRAGSGTVTGRGSVDLSSAAGFPIDVRLVFNRAQLARSDAIGATVTGDVAITNGPGRPALISGDLQLPEVRYQIIRQGAAQIAELEGVHKRGEPLPRPDEVNQRPTVPSIWNLDLRVRANNEVFVSGMGLESEWSTDLRIGGTSSHPIVTGTAEVIRGTYSFAGTRFELTNGDITFTGSDPIDPRVAITASGDVEDITVTINVSGRSSDPQIVFSSSPALPQDEIMARLLFGGSVTELSALEAVQLAASLNSLRGGGGGLNPLGQLRSATGLSRLRILGADEATGRGTALSAGFYLGDDIYLEVITDARGFTATQLEIALSRSLSLLSQAGSFAGTSASIRYRKEY</sequence>
<gene>
    <name evidence="7" type="ORF">DF286_05370</name>
</gene>
<dbReference type="GO" id="GO:0005886">
    <property type="term" value="C:plasma membrane"/>
    <property type="evidence" value="ECO:0007669"/>
    <property type="project" value="InterPro"/>
</dbReference>
<keyword evidence="8" id="KW-1185">Reference proteome</keyword>
<protein>
    <recommendedName>
        <fullName evidence="6">Translocation and assembly module TamB C-terminal domain-containing protein</fullName>
    </recommendedName>
</protein>
<dbReference type="InterPro" id="IPR007452">
    <property type="entry name" value="TamB_C"/>
</dbReference>
<evidence type="ECO:0000256" key="2">
    <source>
        <dbReference type="ARBA" id="ARBA00022692"/>
    </source>
</evidence>
<dbReference type="PANTHER" id="PTHR36985:SF1">
    <property type="entry name" value="TRANSLOCATION AND ASSEMBLY MODULE SUBUNIT TAMB"/>
    <property type="match status" value="1"/>
</dbReference>
<keyword evidence="4 5" id="KW-0472">Membrane</keyword>
<comment type="subcellular location">
    <subcellularLocation>
        <location evidence="1">Membrane</location>
        <topology evidence="1">Single-pass membrane protein</topology>
    </subcellularLocation>
</comment>
<dbReference type="Proteomes" id="UP000245916">
    <property type="component" value="Unassembled WGS sequence"/>
</dbReference>
<evidence type="ECO:0000256" key="1">
    <source>
        <dbReference type="ARBA" id="ARBA00004167"/>
    </source>
</evidence>
<evidence type="ECO:0000313" key="7">
    <source>
        <dbReference type="EMBL" id="PWG02357.1"/>
    </source>
</evidence>
<feature type="transmembrane region" description="Helical" evidence="5">
    <location>
        <begin position="25"/>
        <end position="44"/>
    </location>
</feature>
<dbReference type="GO" id="GO:0009306">
    <property type="term" value="P:protein secretion"/>
    <property type="evidence" value="ECO:0007669"/>
    <property type="project" value="InterPro"/>
</dbReference>
<evidence type="ECO:0000256" key="4">
    <source>
        <dbReference type="ARBA" id="ARBA00023136"/>
    </source>
</evidence>
<dbReference type="Pfam" id="PF04357">
    <property type="entry name" value="TamB"/>
    <property type="match status" value="1"/>
</dbReference>
<evidence type="ECO:0000256" key="5">
    <source>
        <dbReference type="SAM" id="Phobius"/>
    </source>
</evidence>
<accession>A0A2U2J1X9</accession>
<dbReference type="EMBL" id="QFFF01000001">
    <property type="protein sequence ID" value="PWG02357.1"/>
    <property type="molecule type" value="Genomic_DNA"/>
</dbReference>
<reference evidence="7 8" key="1">
    <citation type="submission" date="2018-05" db="EMBL/GenBank/DDBJ databases">
        <title>Genome of Sphingosinicella humi QZX222.</title>
        <authorList>
            <person name="Qiao Z."/>
            <person name="Wang G."/>
        </authorList>
    </citation>
    <scope>NUCLEOTIDE SEQUENCE [LARGE SCALE GENOMIC DNA]</scope>
    <source>
        <strain evidence="7 8">QZX222</strain>
    </source>
</reference>
<dbReference type="OrthoDB" id="7784409at2"/>
<dbReference type="GO" id="GO:0097347">
    <property type="term" value="C:TAM protein secretion complex"/>
    <property type="evidence" value="ECO:0007669"/>
    <property type="project" value="TreeGrafter"/>
</dbReference>
<name>A0A2U2J1X9_9SPHN</name>
<feature type="domain" description="Translocation and assembly module TamB C-terminal" evidence="6">
    <location>
        <begin position="1057"/>
        <end position="1404"/>
    </location>
</feature>
<comment type="caution">
    <text evidence="7">The sequence shown here is derived from an EMBL/GenBank/DDBJ whole genome shotgun (WGS) entry which is preliminary data.</text>
</comment>